<dbReference type="PANTHER" id="PTHR10491">
    <property type="entry name" value="DTDP-4-DEHYDRORHAMNOSE REDUCTASE"/>
    <property type="match status" value="1"/>
</dbReference>
<comment type="function">
    <text evidence="6">Catalyzes the reduction of dTDP-6-deoxy-L-lyxo-4-hexulose to yield dTDP-L-rhamnose.</text>
</comment>
<feature type="domain" description="RmlD-like substrate binding" evidence="7">
    <location>
        <begin position="82"/>
        <end position="289"/>
    </location>
</feature>
<evidence type="ECO:0000256" key="3">
    <source>
        <dbReference type="ARBA" id="ARBA00012929"/>
    </source>
</evidence>
<reference evidence="8" key="1">
    <citation type="submission" date="2022-12" db="EMBL/GenBank/DDBJ databases">
        <title>Marinomonas 15G1-11 sp. nov, isolated from marine algae.</title>
        <authorList>
            <person name="Butt M."/>
            <person name="Choi D.G."/>
            <person name="Kim J.M."/>
            <person name="Lee J.K."/>
            <person name="Baek J.H."/>
            <person name="Jeon C.O."/>
        </authorList>
    </citation>
    <scope>NUCLEOTIDE SEQUENCE</scope>
    <source>
        <strain evidence="8">15G1-11</strain>
    </source>
</reference>
<keyword evidence="6" id="KW-0521">NADP</keyword>
<dbReference type="EMBL" id="JAPUBN010000020">
    <property type="protein sequence ID" value="MCZ2723241.1"/>
    <property type="molecule type" value="Genomic_DNA"/>
</dbReference>
<evidence type="ECO:0000256" key="1">
    <source>
        <dbReference type="ARBA" id="ARBA00004781"/>
    </source>
</evidence>
<keyword evidence="9" id="KW-1185">Reference proteome</keyword>
<evidence type="ECO:0000313" key="9">
    <source>
        <dbReference type="Proteomes" id="UP001149719"/>
    </source>
</evidence>
<name>A0ABT4JYE2_9GAMM</name>
<dbReference type="Gene3D" id="3.90.25.10">
    <property type="entry name" value="UDP-galactose 4-epimerase, domain 1"/>
    <property type="match status" value="1"/>
</dbReference>
<evidence type="ECO:0000313" key="8">
    <source>
        <dbReference type="EMBL" id="MCZ2723241.1"/>
    </source>
</evidence>
<gene>
    <name evidence="8" type="ORF">O1D97_16905</name>
</gene>
<comment type="caution">
    <text evidence="8">The sequence shown here is derived from an EMBL/GenBank/DDBJ whole genome shotgun (WGS) entry which is preliminary data.</text>
</comment>
<dbReference type="InterPro" id="IPR029903">
    <property type="entry name" value="RmlD-like-bd"/>
</dbReference>
<dbReference type="RefSeq" id="WP_269127332.1">
    <property type="nucleotide sequence ID" value="NZ_JAPUBN010000020.1"/>
</dbReference>
<evidence type="ECO:0000256" key="5">
    <source>
        <dbReference type="ARBA" id="ARBA00048200"/>
    </source>
</evidence>
<sequence>MNRNRDINAPIRIVLLGSDTVVGEALLLFSAELPEFEWYSLSCNELFKHDYSSEFLQGIECDVIIDALSMDRCLDSRYQSFRNALVDYSERSNTQVVMISSALVFSGDKETAYDENDLPDSKDSYSLSLIESENCFLSLSQNIVLRTGWLFSGKNDDFVCRTIDLIKKRVNLAHNDSFVGSPSPVSDLARVILTMIKQHYNGSTNTGVYHYCCSEEISWYGFVEAILATAGQFDPKAPVSVEAISDCFPDSEDIVLVRRQSLSCRRVFNHFGVKQRPWRASLRKLVKDLYQRI</sequence>
<evidence type="ECO:0000256" key="6">
    <source>
        <dbReference type="RuleBase" id="RU364082"/>
    </source>
</evidence>
<comment type="similarity">
    <text evidence="2 6">Belongs to the dTDP-4-dehydrorhamnose reductase family.</text>
</comment>
<dbReference type="Gene3D" id="3.40.50.720">
    <property type="entry name" value="NAD(P)-binding Rossmann-like Domain"/>
    <property type="match status" value="1"/>
</dbReference>
<evidence type="ECO:0000256" key="4">
    <source>
        <dbReference type="ARBA" id="ARBA00017099"/>
    </source>
</evidence>
<dbReference type="InterPro" id="IPR005913">
    <property type="entry name" value="dTDP_dehydrorham_reduct"/>
</dbReference>
<accession>A0ABT4JYE2</accession>
<organism evidence="8 9">
    <name type="scientific">Marinomonas phaeophyticola</name>
    <dbReference type="NCBI Taxonomy" id="3004091"/>
    <lineage>
        <taxon>Bacteria</taxon>
        <taxon>Pseudomonadati</taxon>
        <taxon>Pseudomonadota</taxon>
        <taxon>Gammaproteobacteria</taxon>
        <taxon>Oceanospirillales</taxon>
        <taxon>Oceanospirillaceae</taxon>
        <taxon>Marinomonas</taxon>
    </lineage>
</organism>
<keyword evidence="6" id="KW-0560">Oxidoreductase</keyword>
<dbReference type="SUPFAM" id="SSF51735">
    <property type="entry name" value="NAD(P)-binding Rossmann-fold domains"/>
    <property type="match status" value="1"/>
</dbReference>
<comment type="catalytic activity">
    <reaction evidence="5 6">
        <text>dTDP-beta-L-rhamnose + NADP(+) = dTDP-4-dehydro-beta-L-rhamnose + NADPH + H(+)</text>
        <dbReference type="Rhea" id="RHEA:21796"/>
        <dbReference type="ChEBI" id="CHEBI:15378"/>
        <dbReference type="ChEBI" id="CHEBI:57510"/>
        <dbReference type="ChEBI" id="CHEBI:57783"/>
        <dbReference type="ChEBI" id="CHEBI:58349"/>
        <dbReference type="ChEBI" id="CHEBI:62830"/>
        <dbReference type="EC" id="1.1.1.133"/>
    </reaction>
</comment>
<dbReference type="InterPro" id="IPR036291">
    <property type="entry name" value="NAD(P)-bd_dom_sf"/>
</dbReference>
<comment type="pathway">
    <text evidence="1 6">Carbohydrate biosynthesis; dTDP-L-rhamnose biosynthesis.</text>
</comment>
<protein>
    <recommendedName>
        <fullName evidence="4 6">dTDP-4-dehydrorhamnose reductase</fullName>
        <ecNumber evidence="3 6">1.1.1.133</ecNumber>
    </recommendedName>
</protein>
<dbReference type="PANTHER" id="PTHR10491:SF4">
    <property type="entry name" value="METHIONINE ADENOSYLTRANSFERASE 2 SUBUNIT BETA"/>
    <property type="match status" value="1"/>
</dbReference>
<dbReference type="Proteomes" id="UP001149719">
    <property type="component" value="Unassembled WGS sequence"/>
</dbReference>
<evidence type="ECO:0000256" key="2">
    <source>
        <dbReference type="ARBA" id="ARBA00010944"/>
    </source>
</evidence>
<dbReference type="Pfam" id="PF04321">
    <property type="entry name" value="RmlD_sub_bind"/>
    <property type="match status" value="1"/>
</dbReference>
<proteinExistence type="inferred from homology"/>
<comment type="cofactor">
    <cofactor evidence="6">
        <name>Mg(2+)</name>
        <dbReference type="ChEBI" id="CHEBI:18420"/>
    </cofactor>
    <text evidence="6">Binds 1 Mg(2+) ion per monomer.</text>
</comment>
<dbReference type="EC" id="1.1.1.133" evidence="3 6"/>
<evidence type="ECO:0000259" key="7">
    <source>
        <dbReference type="Pfam" id="PF04321"/>
    </source>
</evidence>